<feature type="repeat" description="ANK" evidence="1">
    <location>
        <begin position="102"/>
        <end position="134"/>
    </location>
</feature>
<dbReference type="Pfam" id="PF12796">
    <property type="entry name" value="Ank_2"/>
    <property type="match status" value="1"/>
</dbReference>
<gene>
    <name evidence="3" type="ORF">PG991_016023</name>
</gene>
<reference evidence="3 4" key="1">
    <citation type="submission" date="2023-01" db="EMBL/GenBank/DDBJ databases">
        <title>Analysis of 21 Apiospora genomes using comparative genomics revels a genus with tremendous synthesis potential of carbohydrate active enzymes and secondary metabolites.</title>
        <authorList>
            <person name="Sorensen T."/>
        </authorList>
    </citation>
    <scope>NUCLEOTIDE SEQUENCE [LARGE SCALE GENOMIC DNA]</scope>
    <source>
        <strain evidence="3 4">CBS 20057</strain>
    </source>
</reference>
<dbReference type="Proteomes" id="UP001396898">
    <property type="component" value="Unassembled WGS sequence"/>
</dbReference>
<evidence type="ECO:0000256" key="2">
    <source>
        <dbReference type="SAM" id="MobiDB-lite"/>
    </source>
</evidence>
<feature type="repeat" description="ANK" evidence="1">
    <location>
        <begin position="143"/>
        <end position="180"/>
    </location>
</feature>
<dbReference type="PANTHER" id="PTHR24133">
    <property type="entry name" value="ANKYRIN DOMAIN-CONTAINING"/>
    <property type="match status" value="1"/>
</dbReference>
<name>A0ABR1R0H7_9PEZI</name>
<dbReference type="PROSITE" id="PS50088">
    <property type="entry name" value="ANK_REPEAT"/>
    <property type="match status" value="2"/>
</dbReference>
<evidence type="ECO:0000256" key="1">
    <source>
        <dbReference type="PROSITE-ProRule" id="PRU00023"/>
    </source>
</evidence>
<dbReference type="Gene3D" id="1.25.40.20">
    <property type="entry name" value="Ankyrin repeat-containing domain"/>
    <property type="match status" value="3"/>
</dbReference>
<keyword evidence="4" id="KW-1185">Reference proteome</keyword>
<dbReference type="InterPro" id="IPR036770">
    <property type="entry name" value="Ankyrin_rpt-contain_sf"/>
</dbReference>
<dbReference type="PROSITE" id="PS50297">
    <property type="entry name" value="ANK_REP_REGION"/>
    <property type="match status" value="1"/>
</dbReference>
<dbReference type="InterPro" id="IPR052391">
    <property type="entry name" value="E3_Ligase-Neurotoxin"/>
</dbReference>
<proteinExistence type="predicted"/>
<organism evidence="3 4">
    <name type="scientific">Apiospora marii</name>
    <dbReference type="NCBI Taxonomy" id="335849"/>
    <lineage>
        <taxon>Eukaryota</taxon>
        <taxon>Fungi</taxon>
        <taxon>Dikarya</taxon>
        <taxon>Ascomycota</taxon>
        <taxon>Pezizomycotina</taxon>
        <taxon>Sordariomycetes</taxon>
        <taxon>Xylariomycetidae</taxon>
        <taxon>Amphisphaeriales</taxon>
        <taxon>Apiosporaceae</taxon>
        <taxon>Apiospora</taxon>
    </lineage>
</organism>
<protein>
    <submittedName>
        <fullName evidence="3">Ankyrin</fullName>
    </submittedName>
</protein>
<dbReference type="EMBL" id="JAQQWI010000024">
    <property type="protein sequence ID" value="KAK7994435.1"/>
    <property type="molecule type" value="Genomic_DNA"/>
</dbReference>
<dbReference type="SMART" id="SM00248">
    <property type="entry name" value="ANK"/>
    <property type="match status" value="6"/>
</dbReference>
<keyword evidence="1" id="KW-0040">ANK repeat</keyword>
<dbReference type="SUPFAM" id="SSF48403">
    <property type="entry name" value="Ankyrin repeat"/>
    <property type="match status" value="2"/>
</dbReference>
<dbReference type="PANTHER" id="PTHR24133:SF57">
    <property type="entry name" value="ANKYRIN-3-LIKE PROTEIN"/>
    <property type="match status" value="1"/>
</dbReference>
<comment type="caution">
    <text evidence="3">The sequence shown here is derived from an EMBL/GenBank/DDBJ whole genome shotgun (WGS) entry which is preliminary data.</text>
</comment>
<feature type="region of interest" description="Disordered" evidence="2">
    <location>
        <begin position="507"/>
        <end position="553"/>
    </location>
</feature>
<dbReference type="InterPro" id="IPR002110">
    <property type="entry name" value="Ankyrin_rpt"/>
</dbReference>
<evidence type="ECO:0000313" key="4">
    <source>
        <dbReference type="Proteomes" id="UP001396898"/>
    </source>
</evidence>
<accession>A0ABR1R0H7</accession>
<evidence type="ECO:0000313" key="3">
    <source>
        <dbReference type="EMBL" id="KAK7994435.1"/>
    </source>
</evidence>
<sequence length="553" mass="62449">MTDLGGGLLDRLSDDLLLEIVDLTHLKTLSKLIRTSKRLHQRLNSYLYRSGMKRDGRPLVYACKKYGREDIITRVLSHHESPEERTAILTHRFRYDYNCQARKKTPLTLAMRNYNLPVVRMLVNSGANVEQPEISTGPVLTRTSMQPIHIALARTLQSQVQFDMLELLIQAGVDVNSRPRSHPGFPTYTPLMRAVVNQSDSRFICLLLASGANPTEVCPNITLEPGRLITGSYSPFSLFLQLHEDFTDDLYKSAVAFVQAAATPDTANSMLLECLRPHEDERWVNLVDVLLKAGANPRMTNDDGDPCLVHFIKQHLVWSPKWDFRANYATTHEVSVRHDRVRKVSVRIIQLFAEAGVTVNYSDENSNRRTTPWMVAAALQPDFEDLFIDILHMGADGHARDANGATAFHTMFVHPGHPQKERIATLVAIGCPINAKDSDGNTLLHMAALSGMVAESWLPELIKYRFDPLAKNRAGQTFVEILCFKPATPFEPERYDHRLDASLRQQIEDLTQALPKPRMPSKPPLNKKSKSQSNKQLRPRNRGKKASQEPAEK</sequence>